<feature type="domain" description="C2H2-type" evidence="6">
    <location>
        <begin position="318"/>
        <end position="346"/>
    </location>
</feature>
<dbReference type="SUPFAM" id="SSF54695">
    <property type="entry name" value="POZ domain"/>
    <property type="match status" value="1"/>
</dbReference>
<accession>A0ABD2MP93</accession>
<dbReference type="PANTHER" id="PTHR23110">
    <property type="entry name" value="BTB DOMAIN TRANSCRIPTION FACTOR"/>
    <property type="match status" value="1"/>
</dbReference>
<organism evidence="7 8">
    <name type="scientific">Cryptolaemus montrouzieri</name>
    <dbReference type="NCBI Taxonomy" id="559131"/>
    <lineage>
        <taxon>Eukaryota</taxon>
        <taxon>Metazoa</taxon>
        <taxon>Ecdysozoa</taxon>
        <taxon>Arthropoda</taxon>
        <taxon>Hexapoda</taxon>
        <taxon>Insecta</taxon>
        <taxon>Pterygota</taxon>
        <taxon>Neoptera</taxon>
        <taxon>Endopterygota</taxon>
        <taxon>Coleoptera</taxon>
        <taxon>Polyphaga</taxon>
        <taxon>Cucujiformia</taxon>
        <taxon>Coccinelloidea</taxon>
        <taxon>Coccinellidae</taxon>
        <taxon>Scymninae</taxon>
        <taxon>Scymnini</taxon>
        <taxon>Cryptolaemus</taxon>
    </lineage>
</organism>
<dbReference type="SMART" id="SM00355">
    <property type="entry name" value="ZnF_C2H2"/>
    <property type="match status" value="2"/>
</dbReference>
<name>A0ABD2MP93_9CUCU</name>
<keyword evidence="8" id="KW-1185">Reference proteome</keyword>
<evidence type="ECO:0000256" key="4">
    <source>
        <dbReference type="SAM" id="MobiDB-lite"/>
    </source>
</evidence>
<dbReference type="GO" id="GO:0008270">
    <property type="term" value="F:zinc ion binding"/>
    <property type="evidence" value="ECO:0007669"/>
    <property type="project" value="UniProtKB-KW"/>
</dbReference>
<dbReference type="InterPro" id="IPR051095">
    <property type="entry name" value="Dros_DevTransReg"/>
</dbReference>
<dbReference type="PROSITE" id="PS50157">
    <property type="entry name" value="ZINC_FINGER_C2H2_2"/>
    <property type="match status" value="2"/>
</dbReference>
<dbReference type="PANTHER" id="PTHR23110:SF99">
    <property type="entry name" value="BROAD-COMPLEX CORE PROTEIN ISOFORM 6"/>
    <property type="match status" value="1"/>
</dbReference>
<evidence type="ECO:0000259" key="5">
    <source>
        <dbReference type="PROSITE" id="PS50097"/>
    </source>
</evidence>
<evidence type="ECO:0000259" key="6">
    <source>
        <dbReference type="PROSITE" id="PS50157"/>
    </source>
</evidence>
<feature type="region of interest" description="Disordered" evidence="4">
    <location>
        <begin position="144"/>
        <end position="188"/>
    </location>
</feature>
<dbReference type="InterPro" id="IPR036236">
    <property type="entry name" value="Znf_C2H2_sf"/>
</dbReference>
<dbReference type="SUPFAM" id="SSF57667">
    <property type="entry name" value="beta-beta-alpha zinc fingers"/>
    <property type="match status" value="1"/>
</dbReference>
<dbReference type="Gene3D" id="3.30.710.10">
    <property type="entry name" value="Potassium Channel Kv1.1, Chain A"/>
    <property type="match status" value="1"/>
</dbReference>
<evidence type="ECO:0000256" key="3">
    <source>
        <dbReference type="PROSITE-ProRule" id="PRU00042"/>
    </source>
</evidence>
<dbReference type="EMBL" id="JABFTP020000021">
    <property type="protein sequence ID" value="KAL3268039.1"/>
    <property type="molecule type" value="Genomic_DNA"/>
</dbReference>
<dbReference type="Proteomes" id="UP001516400">
    <property type="component" value="Unassembled WGS sequence"/>
</dbReference>
<protein>
    <submittedName>
        <fullName evidence="7">Uncharacterized protein</fullName>
    </submittedName>
</protein>
<dbReference type="Gene3D" id="3.30.160.60">
    <property type="entry name" value="Classic Zinc Finger"/>
    <property type="match status" value="1"/>
</dbReference>
<gene>
    <name evidence="7" type="ORF">HHI36_007171</name>
</gene>
<dbReference type="InterPro" id="IPR011333">
    <property type="entry name" value="SKP1/BTB/POZ_sf"/>
</dbReference>
<feature type="domain" description="BTB" evidence="5">
    <location>
        <begin position="34"/>
        <end position="99"/>
    </location>
</feature>
<dbReference type="GO" id="GO:0003006">
    <property type="term" value="P:developmental process involved in reproduction"/>
    <property type="evidence" value="ECO:0007669"/>
    <property type="project" value="UniProtKB-ARBA"/>
</dbReference>
<keyword evidence="3" id="KW-0863">Zinc-finger</keyword>
<dbReference type="Pfam" id="PF00651">
    <property type="entry name" value="BTB"/>
    <property type="match status" value="1"/>
</dbReference>
<evidence type="ECO:0000313" key="8">
    <source>
        <dbReference type="Proteomes" id="UP001516400"/>
    </source>
</evidence>
<dbReference type="PROSITE" id="PS00028">
    <property type="entry name" value="ZINC_FINGER_C2H2_1"/>
    <property type="match status" value="2"/>
</dbReference>
<dbReference type="CDD" id="cd18315">
    <property type="entry name" value="BTB_POZ_BAB-like"/>
    <property type="match status" value="1"/>
</dbReference>
<dbReference type="PROSITE" id="PS50097">
    <property type="entry name" value="BTB"/>
    <property type="match status" value="1"/>
</dbReference>
<keyword evidence="3" id="KW-0479">Metal-binding</keyword>
<dbReference type="SMART" id="SM00225">
    <property type="entry name" value="BTB"/>
    <property type="match status" value="1"/>
</dbReference>
<feature type="domain" description="C2H2-type" evidence="6">
    <location>
        <begin position="290"/>
        <end position="313"/>
    </location>
</feature>
<keyword evidence="2" id="KW-0539">Nucleus</keyword>
<dbReference type="InterPro" id="IPR000210">
    <property type="entry name" value="BTB/POZ_dom"/>
</dbReference>
<dbReference type="GO" id="GO:0048513">
    <property type="term" value="P:animal organ development"/>
    <property type="evidence" value="ECO:0007669"/>
    <property type="project" value="UniProtKB-ARBA"/>
</dbReference>
<comment type="caution">
    <text evidence="7">The sequence shown here is derived from an EMBL/GenBank/DDBJ whole genome shotgun (WGS) entry which is preliminary data.</text>
</comment>
<dbReference type="GO" id="GO:0005634">
    <property type="term" value="C:nucleus"/>
    <property type="evidence" value="ECO:0007669"/>
    <property type="project" value="UniProtKB-SubCell"/>
</dbReference>
<proteinExistence type="predicted"/>
<dbReference type="GO" id="GO:0048666">
    <property type="term" value="P:neuron development"/>
    <property type="evidence" value="ECO:0007669"/>
    <property type="project" value="UniProtKB-ARBA"/>
</dbReference>
<evidence type="ECO:0000256" key="2">
    <source>
        <dbReference type="ARBA" id="ARBA00023242"/>
    </source>
</evidence>
<dbReference type="Pfam" id="PF00096">
    <property type="entry name" value="zf-C2H2"/>
    <property type="match status" value="2"/>
</dbReference>
<evidence type="ECO:0000256" key="1">
    <source>
        <dbReference type="ARBA" id="ARBA00004123"/>
    </source>
</evidence>
<keyword evidence="3" id="KW-0862">Zinc</keyword>
<reference evidence="7 8" key="1">
    <citation type="journal article" date="2021" name="BMC Biol.">
        <title>Horizontally acquired antibacterial genes associated with adaptive radiation of ladybird beetles.</title>
        <authorList>
            <person name="Li H.S."/>
            <person name="Tang X.F."/>
            <person name="Huang Y.H."/>
            <person name="Xu Z.Y."/>
            <person name="Chen M.L."/>
            <person name="Du X.Y."/>
            <person name="Qiu B.Y."/>
            <person name="Chen P.T."/>
            <person name="Zhang W."/>
            <person name="Slipinski A."/>
            <person name="Escalona H.E."/>
            <person name="Waterhouse R.M."/>
            <person name="Zwick A."/>
            <person name="Pang H."/>
        </authorList>
    </citation>
    <scope>NUCLEOTIDE SEQUENCE [LARGE SCALE GENOMIC DNA]</scope>
    <source>
        <strain evidence="7">SYSU2018</strain>
    </source>
</reference>
<comment type="subcellular location">
    <subcellularLocation>
        <location evidence="1">Nucleus</location>
    </subcellularLocation>
</comment>
<evidence type="ECO:0000313" key="7">
    <source>
        <dbReference type="EMBL" id="KAL3268039.1"/>
    </source>
</evidence>
<dbReference type="AlphaFoldDB" id="A0ABD2MP93"/>
<sequence>MAVNEDQQFCLRWNNFQANFTSQFETLRDDEDFTDVTIACEGHKLQAHKVVLSACSPYFKELFKTNPCSHPIIFMRDVEAQHIIALMEFMYAGEVNVAQANLSAFLKTAESLKIRGLTDTSYENDLPKEEDTLYLNPQSSKYATNKQKINKPHISSSSTVTSSQDLPKELSPSPSPPPKRQCKSESEVPRLRALKEESMSVNPFAIQSEVRSQLELSTSGLQPKIELPDYLSDEEAREDISNFYGGSDLTELPGGMEIIPQAATFNIKGGTSELTLQSADSRKLHSLDPRPCIECGRVYSNLSNLRQHMKLIHYPTYVNCDICNKSFKTDLYLRRHMIGAHNNVQNRSFADSKPVLSLNRVKMEIGGLR</sequence>
<dbReference type="InterPro" id="IPR013087">
    <property type="entry name" value="Znf_C2H2_type"/>
</dbReference>